<reference evidence="4 5" key="1">
    <citation type="submission" date="2019-03" db="EMBL/GenBank/DDBJ databases">
        <title>Genomic Encyclopedia of Type Strains, Phase IV (KMG-V): Genome sequencing to study the core and pangenomes of soil and plant-associated prokaryotes.</title>
        <authorList>
            <person name="Whitman W."/>
        </authorList>
    </citation>
    <scope>NUCLEOTIDE SEQUENCE [LARGE SCALE GENOMIC DNA]</scope>
    <source>
        <strain evidence="4 5">23C40</strain>
    </source>
</reference>
<dbReference type="GO" id="GO:0003677">
    <property type="term" value="F:DNA binding"/>
    <property type="evidence" value="ECO:0007669"/>
    <property type="project" value="UniProtKB-UniRule"/>
</dbReference>
<comment type="caution">
    <text evidence="4">The sequence shown here is derived from an EMBL/GenBank/DDBJ whole genome shotgun (WGS) entry which is preliminary data.</text>
</comment>
<dbReference type="Pfam" id="PF00440">
    <property type="entry name" value="TetR_N"/>
    <property type="match status" value="1"/>
</dbReference>
<proteinExistence type="predicted"/>
<keyword evidence="1 2" id="KW-0238">DNA-binding</keyword>
<dbReference type="AlphaFoldDB" id="A0A4R2AQ40"/>
<dbReference type="PROSITE" id="PS50977">
    <property type="entry name" value="HTH_TETR_2"/>
    <property type="match status" value="1"/>
</dbReference>
<gene>
    <name evidence="4" type="ORF">EV184_1482</name>
</gene>
<evidence type="ECO:0000313" key="4">
    <source>
        <dbReference type="EMBL" id="TCN15054.1"/>
    </source>
</evidence>
<evidence type="ECO:0000256" key="2">
    <source>
        <dbReference type="PROSITE-ProRule" id="PRU00335"/>
    </source>
</evidence>
<dbReference type="RefSeq" id="WP_132082099.1">
    <property type="nucleotide sequence ID" value="NZ_SLVU01000048.1"/>
</dbReference>
<dbReference type="SUPFAM" id="SSF46689">
    <property type="entry name" value="Homeodomain-like"/>
    <property type="match status" value="1"/>
</dbReference>
<evidence type="ECO:0000259" key="3">
    <source>
        <dbReference type="PROSITE" id="PS50977"/>
    </source>
</evidence>
<dbReference type="Gene3D" id="1.10.357.10">
    <property type="entry name" value="Tetracycline Repressor, domain 2"/>
    <property type="match status" value="1"/>
</dbReference>
<feature type="DNA-binding region" description="H-T-H motif" evidence="2">
    <location>
        <begin position="50"/>
        <end position="69"/>
    </location>
</feature>
<dbReference type="InterPro" id="IPR009057">
    <property type="entry name" value="Homeodomain-like_sf"/>
</dbReference>
<accession>A0A4R2AQ40</accession>
<name>A0A4R2AQ40_9HYPH</name>
<organism evidence="4 5">
    <name type="scientific">Sinorhizobium americanum</name>
    <dbReference type="NCBI Taxonomy" id="194963"/>
    <lineage>
        <taxon>Bacteria</taxon>
        <taxon>Pseudomonadati</taxon>
        <taxon>Pseudomonadota</taxon>
        <taxon>Alphaproteobacteria</taxon>
        <taxon>Hyphomicrobiales</taxon>
        <taxon>Rhizobiaceae</taxon>
        <taxon>Sinorhizobium/Ensifer group</taxon>
        <taxon>Sinorhizobium</taxon>
    </lineage>
</organism>
<protein>
    <submittedName>
        <fullName evidence="4">TetR family transcriptional regulator</fullName>
    </submittedName>
</protein>
<dbReference type="InterPro" id="IPR001647">
    <property type="entry name" value="HTH_TetR"/>
</dbReference>
<dbReference type="Proteomes" id="UP000295043">
    <property type="component" value="Unassembled WGS sequence"/>
</dbReference>
<dbReference type="EMBL" id="SLVU01000048">
    <property type="protein sequence ID" value="TCN15054.1"/>
    <property type="molecule type" value="Genomic_DNA"/>
</dbReference>
<sequence length="235" mass="26104">MTLPPRVQQACDEMRRHLDQFDWTKLTNGRRQVLEAFLELATTQGFSGVTMRGLAKALDVKASSIYFHFPDGRDEIVAQTLRWHYHCWGSAILSAVENSAGVGEFWDSLVRTHVKRQLELPESDLWDILVATDRICGFLQPGIRQEIEHWLQLCVRMYEAAACEMGYNNCEVSARAIMKLLDGVRSWCDSSGAGADPEACTARSIAISRAILASQSDYADATGGRAEPPNSPPGN</sequence>
<evidence type="ECO:0000256" key="1">
    <source>
        <dbReference type="ARBA" id="ARBA00023125"/>
    </source>
</evidence>
<evidence type="ECO:0000313" key="5">
    <source>
        <dbReference type="Proteomes" id="UP000295043"/>
    </source>
</evidence>
<feature type="domain" description="HTH tetR-type" evidence="3">
    <location>
        <begin position="27"/>
        <end position="87"/>
    </location>
</feature>